<evidence type="ECO:0000313" key="1">
    <source>
        <dbReference type="EMBL" id="ODM20246.1"/>
    </source>
</evidence>
<comment type="caution">
    <text evidence="1">The sequence shown here is derived from an EMBL/GenBank/DDBJ whole genome shotgun (WGS) entry which is preliminary data.</text>
</comment>
<protein>
    <submittedName>
        <fullName evidence="1">Uncharacterized protein</fullName>
    </submittedName>
</protein>
<gene>
    <name evidence="1" type="ORF">SI65_03299</name>
</gene>
<dbReference type="STRING" id="573508.A0A1E3BIN6"/>
<dbReference type="AlphaFoldDB" id="A0A1E3BIN6"/>
<dbReference type="EMBL" id="JXNT01000003">
    <property type="protein sequence ID" value="ODM20246.1"/>
    <property type="molecule type" value="Genomic_DNA"/>
</dbReference>
<dbReference type="VEuPathDB" id="FungiDB:SI65_03299"/>
<proteinExistence type="predicted"/>
<dbReference type="OrthoDB" id="1658288at2759"/>
<dbReference type="Pfam" id="PF20174">
    <property type="entry name" value="DUF6540"/>
    <property type="match status" value="1"/>
</dbReference>
<keyword evidence="2" id="KW-1185">Reference proteome</keyword>
<organism evidence="1 2">
    <name type="scientific">Aspergillus cristatus</name>
    <name type="common">Chinese Fuzhuan brick tea-fermentation fungus</name>
    <name type="synonym">Eurotium cristatum</name>
    <dbReference type="NCBI Taxonomy" id="573508"/>
    <lineage>
        <taxon>Eukaryota</taxon>
        <taxon>Fungi</taxon>
        <taxon>Dikarya</taxon>
        <taxon>Ascomycota</taxon>
        <taxon>Pezizomycotina</taxon>
        <taxon>Eurotiomycetes</taxon>
        <taxon>Eurotiomycetidae</taxon>
        <taxon>Eurotiales</taxon>
        <taxon>Aspergillaceae</taxon>
        <taxon>Aspergillus</taxon>
        <taxon>Aspergillus subgen. Aspergillus</taxon>
    </lineage>
</organism>
<dbReference type="InterPro" id="IPR046670">
    <property type="entry name" value="DUF6540"/>
</dbReference>
<reference evidence="1 2" key="1">
    <citation type="journal article" date="2016" name="BMC Genomics">
        <title>Comparative genomic and transcriptomic analyses of the Fuzhuan brick tea-fermentation fungus Aspergillus cristatus.</title>
        <authorList>
            <person name="Ge Y."/>
            <person name="Wang Y."/>
            <person name="Liu Y."/>
            <person name="Tan Y."/>
            <person name="Ren X."/>
            <person name="Zhang X."/>
            <person name="Hyde K.D."/>
            <person name="Liu Y."/>
            <person name="Liu Z."/>
        </authorList>
    </citation>
    <scope>NUCLEOTIDE SEQUENCE [LARGE SCALE GENOMIC DNA]</scope>
    <source>
        <strain evidence="1 2">GZAAS20.1005</strain>
    </source>
</reference>
<name>A0A1E3BIN6_ASPCR</name>
<dbReference type="Proteomes" id="UP000094569">
    <property type="component" value="Unassembled WGS sequence"/>
</dbReference>
<accession>A0A1E3BIN6</accession>
<evidence type="ECO:0000313" key="2">
    <source>
        <dbReference type="Proteomes" id="UP000094569"/>
    </source>
</evidence>
<sequence length="210" mass="23371">MTPPRHHPSSITTNIPTKHLQTTQITIHTHLTYVPCTTATMPTRTTLLLSSRNAPFQRAHFAIFIPSPTSPNAGRGTLINVVGAPMAGYKLEFERNHVPASRQHYQHYELFPIGEVDVQHIVDSGDEVHSVDDSPRGEVEIVATQVKPPGISENFLAPVNDTTNRRCQEWTMDYVRHLVKKGIIGEEAVEIVQGRRDPPEHGIGLKAGQR</sequence>